<organism evidence="1 2">
    <name type="scientific">Brachionus plicatilis</name>
    <name type="common">Marine rotifer</name>
    <name type="synonym">Brachionus muelleri</name>
    <dbReference type="NCBI Taxonomy" id="10195"/>
    <lineage>
        <taxon>Eukaryota</taxon>
        <taxon>Metazoa</taxon>
        <taxon>Spiralia</taxon>
        <taxon>Gnathifera</taxon>
        <taxon>Rotifera</taxon>
        <taxon>Eurotatoria</taxon>
        <taxon>Monogononta</taxon>
        <taxon>Pseudotrocha</taxon>
        <taxon>Ploima</taxon>
        <taxon>Brachionidae</taxon>
        <taxon>Brachionus</taxon>
    </lineage>
</organism>
<dbReference type="EMBL" id="REGN01011214">
    <property type="protein sequence ID" value="RMZ97751.1"/>
    <property type="molecule type" value="Genomic_DNA"/>
</dbReference>
<keyword evidence="2" id="KW-1185">Reference proteome</keyword>
<reference evidence="1 2" key="1">
    <citation type="journal article" date="2018" name="Sci. Rep.">
        <title>Genomic signatures of local adaptation to the degree of environmental predictability in rotifers.</title>
        <authorList>
            <person name="Franch-Gras L."/>
            <person name="Hahn C."/>
            <person name="Garcia-Roger E.M."/>
            <person name="Carmona M.J."/>
            <person name="Serra M."/>
            <person name="Gomez A."/>
        </authorList>
    </citation>
    <scope>NUCLEOTIDE SEQUENCE [LARGE SCALE GENOMIC DNA]</scope>
    <source>
        <strain evidence="1">HYR1</strain>
    </source>
</reference>
<accession>A0A3M7PF57</accession>
<proteinExistence type="predicted"/>
<name>A0A3M7PF57_BRAPC</name>
<dbReference type="AlphaFoldDB" id="A0A3M7PF57"/>
<evidence type="ECO:0000313" key="1">
    <source>
        <dbReference type="EMBL" id="RMZ97751.1"/>
    </source>
</evidence>
<evidence type="ECO:0000313" key="2">
    <source>
        <dbReference type="Proteomes" id="UP000276133"/>
    </source>
</evidence>
<dbReference type="Proteomes" id="UP000276133">
    <property type="component" value="Unassembled WGS sequence"/>
</dbReference>
<comment type="caution">
    <text evidence="1">The sequence shown here is derived from an EMBL/GenBank/DDBJ whole genome shotgun (WGS) entry which is preliminary data.</text>
</comment>
<protein>
    <submittedName>
        <fullName evidence="1">Uncharacterized protein</fullName>
    </submittedName>
</protein>
<sequence>MSFNVRTSPALLVYRDLQVRRIQKDKGIILSFEFYFAIIKCNIIVQNEHNPTI</sequence>
<gene>
    <name evidence="1" type="ORF">BpHYR1_005286</name>
</gene>